<dbReference type="RefSeq" id="WP_310930551.1">
    <property type="nucleotide sequence ID" value="NZ_JAMQOQ010000006.1"/>
</dbReference>
<accession>A0ABU2G6X3</accession>
<feature type="transmembrane region" description="Helical" evidence="1">
    <location>
        <begin position="40"/>
        <end position="66"/>
    </location>
</feature>
<feature type="transmembrane region" description="Helical" evidence="1">
    <location>
        <begin position="78"/>
        <end position="97"/>
    </location>
</feature>
<gene>
    <name evidence="2" type="ORF">NDI79_20440</name>
</gene>
<name>A0ABU2G6X3_9EURY</name>
<keyword evidence="1" id="KW-0472">Membrane</keyword>
<evidence type="ECO:0000256" key="1">
    <source>
        <dbReference type="SAM" id="Phobius"/>
    </source>
</evidence>
<feature type="transmembrane region" description="Helical" evidence="1">
    <location>
        <begin position="12"/>
        <end position="34"/>
    </location>
</feature>
<protein>
    <submittedName>
        <fullName evidence="2">Uncharacterized protein</fullName>
    </submittedName>
</protein>
<proteinExistence type="predicted"/>
<dbReference type="EMBL" id="JAMQOQ010000006">
    <property type="protein sequence ID" value="MDS0296546.1"/>
    <property type="molecule type" value="Genomic_DNA"/>
</dbReference>
<reference evidence="2 3" key="1">
    <citation type="submission" date="2022-06" db="EMBL/GenBank/DDBJ databases">
        <title>Halogeometricum sp. a new haloarchaeum isolate from saline soil.</title>
        <authorList>
            <person name="Strakova D."/>
            <person name="Galisteo C."/>
            <person name="Sanchez-Porro C."/>
            <person name="Ventosa A."/>
        </authorList>
    </citation>
    <scope>NUCLEOTIDE SEQUENCE [LARGE SCALE GENOMIC DNA]</scope>
    <source>
        <strain evidence="3">S3BR25-2</strain>
    </source>
</reference>
<comment type="caution">
    <text evidence="2">The sequence shown here is derived from an EMBL/GenBank/DDBJ whole genome shotgun (WGS) entry which is preliminary data.</text>
</comment>
<organism evidence="2 3">
    <name type="scientific">Halogeometricum luteum</name>
    <dbReference type="NCBI Taxonomy" id="2950537"/>
    <lineage>
        <taxon>Archaea</taxon>
        <taxon>Methanobacteriati</taxon>
        <taxon>Methanobacteriota</taxon>
        <taxon>Stenosarchaea group</taxon>
        <taxon>Halobacteria</taxon>
        <taxon>Halobacteriales</taxon>
        <taxon>Haloferacaceae</taxon>
        <taxon>Halogeometricum</taxon>
    </lineage>
</organism>
<sequence>MGAEELFVSSKNIVGVAPLVSGLWLAGTAGIQLFNKGLSAWLLVALLGGCGAIIVGVGSLFGVGGFGATKPDSNQTTLSLLVGVALLCLVGGAAFAVL</sequence>
<keyword evidence="1" id="KW-0812">Transmembrane</keyword>
<keyword evidence="1" id="KW-1133">Transmembrane helix</keyword>
<keyword evidence="3" id="KW-1185">Reference proteome</keyword>
<evidence type="ECO:0000313" key="3">
    <source>
        <dbReference type="Proteomes" id="UP001254813"/>
    </source>
</evidence>
<dbReference type="Proteomes" id="UP001254813">
    <property type="component" value="Unassembled WGS sequence"/>
</dbReference>
<evidence type="ECO:0000313" key="2">
    <source>
        <dbReference type="EMBL" id="MDS0296546.1"/>
    </source>
</evidence>